<evidence type="ECO:0000313" key="1">
    <source>
        <dbReference type="EMBL" id="KAG4415146.1"/>
    </source>
</evidence>
<reference evidence="1" key="1">
    <citation type="submission" date="2021-02" db="EMBL/GenBank/DDBJ databases">
        <title>Genome sequence Cadophora malorum strain M34.</title>
        <authorList>
            <person name="Stefanovic E."/>
            <person name="Vu D."/>
            <person name="Scully C."/>
            <person name="Dijksterhuis J."/>
            <person name="Roader J."/>
            <person name="Houbraken J."/>
        </authorList>
    </citation>
    <scope>NUCLEOTIDE SEQUENCE</scope>
    <source>
        <strain evidence="1">M34</strain>
    </source>
</reference>
<gene>
    <name evidence="1" type="ORF">IFR04_011738</name>
</gene>
<evidence type="ECO:0000313" key="2">
    <source>
        <dbReference type="Proteomes" id="UP000664132"/>
    </source>
</evidence>
<proteinExistence type="predicted"/>
<dbReference type="EMBL" id="JAFJYH010000234">
    <property type="protein sequence ID" value="KAG4415146.1"/>
    <property type="molecule type" value="Genomic_DNA"/>
</dbReference>
<organism evidence="1 2">
    <name type="scientific">Cadophora malorum</name>
    <dbReference type="NCBI Taxonomy" id="108018"/>
    <lineage>
        <taxon>Eukaryota</taxon>
        <taxon>Fungi</taxon>
        <taxon>Dikarya</taxon>
        <taxon>Ascomycota</taxon>
        <taxon>Pezizomycotina</taxon>
        <taxon>Leotiomycetes</taxon>
        <taxon>Helotiales</taxon>
        <taxon>Ploettnerulaceae</taxon>
        <taxon>Cadophora</taxon>
    </lineage>
</organism>
<keyword evidence="2" id="KW-1185">Reference proteome</keyword>
<dbReference type="Proteomes" id="UP000664132">
    <property type="component" value="Unassembled WGS sequence"/>
</dbReference>
<accession>A0A8H7TA87</accession>
<dbReference type="AlphaFoldDB" id="A0A8H7TA87"/>
<name>A0A8H7TA87_9HELO</name>
<dbReference type="OrthoDB" id="10622573at2759"/>
<protein>
    <submittedName>
        <fullName evidence="1">Uncharacterized protein</fullName>
    </submittedName>
</protein>
<sequence length="211" mass="23664">MGIRNSARDFFSGRKTAPIPSCYVSEAKTSEKHHACSESEIENEKTLQYRADPAILPPGAGQEGDNIVRYNLFTECHFSPVLFSPCLCGNRVELIQQSTRKEGEKYNQDIVVFRQQINKGLTVDVNANWTPVLEKRARGYEHITIADLGANEKLKCVEVNNVASFDCIGCRKHQFVYDMSVKLVGTQTKKDGARGVILLLQRRLVTKALIC</sequence>
<comment type="caution">
    <text evidence="1">The sequence shown here is derived from an EMBL/GenBank/DDBJ whole genome shotgun (WGS) entry which is preliminary data.</text>
</comment>